<feature type="domain" description="Phosphotyrosine protein phosphatase I" evidence="6">
    <location>
        <begin position="21"/>
        <end position="185"/>
    </location>
</feature>
<keyword evidence="4" id="KW-0904">Protein phosphatase</keyword>
<feature type="active site" evidence="5">
    <location>
        <position position="33"/>
    </location>
</feature>
<dbReference type="InterPro" id="IPR050438">
    <property type="entry name" value="LMW_PTPase"/>
</dbReference>
<evidence type="ECO:0000256" key="5">
    <source>
        <dbReference type="PIRSR" id="PIRSR617867-1"/>
    </source>
</evidence>
<evidence type="ECO:0000259" key="6">
    <source>
        <dbReference type="SMART" id="SM00226"/>
    </source>
</evidence>
<dbReference type="EC" id="3.1.3.48" evidence="2"/>
<dbReference type="PANTHER" id="PTHR11717">
    <property type="entry name" value="LOW MOLECULAR WEIGHT PROTEIN TYROSINE PHOSPHATASE"/>
    <property type="match status" value="1"/>
</dbReference>
<dbReference type="SUPFAM" id="SSF52788">
    <property type="entry name" value="Phosphotyrosine protein phosphatases I"/>
    <property type="match status" value="1"/>
</dbReference>
<gene>
    <name evidence="7" type="ORF">HZZ05_06230</name>
</gene>
<dbReference type="RefSeq" id="WP_179900415.1">
    <property type="nucleotide sequence ID" value="NZ_JACBXV010000066.1"/>
</dbReference>
<dbReference type="CDD" id="cd16343">
    <property type="entry name" value="LMWPTP"/>
    <property type="match status" value="1"/>
</dbReference>
<dbReference type="Proteomes" id="UP000572528">
    <property type="component" value="Unassembled WGS sequence"/>
</dbReference>
<evidence type="ECO:0000313" key="7">
    <source>
        <dbReference type="EMBL" id="NYS69118.1"/>
    </source>
</evidence>
<sequence length="192" mass="20899">MSTTRLPEPHNAEPGAPRRPYRVIAVCTGNICRSAMAEAVLRDRLEALGALDRVQVDSAGVSDEECGNPMDSRARAVLREAGYTTGAAAQTIGEHQAHRITDAEILTADLLLAMTARHHRELVRRAQRLGTDPSRIRMYRSFDPQAAPGQGGQDLDVPDPWYGTTADFLETLEVVESVSAALAPLLQEQSQE</sequence>
<dbReference type="PANTHER" id="PTHR11717:SF7">
    <property type="entry name" value="LOW MOLECULAR WEIGHT PHOSPHOTYROSINE PROTEIN PHOSPHATASE"/>
    <property type="match status" value="1"/>
</dbReference>
<dbReference type="EMBL" id="JACBXV010000066">
    <property type="protein sequence ID" value="NYS69118.1"/>
    <property type="molecule type" value="Genomic_DNA"/>
</dbReference>
<dbReference type="Pfam" id="PF01451">
    <property type="entry name" value="LMWPc"/>
    <property type="match status" value="1"/>
</dbReference>
<evidence type="ECO:0000256" key="2">
    <source>
        <dbReference type="ARBA" id="ARBA00013064"/>
    </source>
</evidence>
<dbReference type="GO" id="GO:0004725">
    <property type="term" value="F:protein tyrosine phosphatase activity"/>
    <property type="evidence" value="ECO:0007669"/>
    <property type="project" value="UniProtKB-EC"/>
</dbReference>
<comment type="similarity">
    <text evidence="1">Belongs to the low molecular weight phosphotyrosine protein phosphatase family.</text>
</comment>
<evidence type="ECO:0000256" key="3">
    <source>
        <dbReference type="ARBA" id="ARBA00022801"/>
    </source>
</evidence>
<keyword evidence="3" id="KW-0378">Hydrolase</keyword>
<accession>A0A853EIJ0</accession>
<comment type="caution">
    <text evidence="7">The sequence shown here is derived from an EMBL/GenBank/DDBJ whole genome shotgun (WGS) entry which is preliminary data.</text>
</comment>
<dbReference type="PRINTS" id="PR00719">
    <property type="entry name" value="LMWPTPASE"/>
</dbReference>
<evidence type="ECO:0000313" key="8">
    <source>
        <dbReference type="Proteomes" id="UP000572528"/>
    </source>
</evidence>
<proteinExistence type="inferred from homology"/>
<reference evidence="7 8" key="1">
    <citation type="submission" date="2020-07" db="EMBL/GenBank/DDBJ databases">
        <title>MOT database genomes.</title>
        <authorList>
            <person name="Joseph S."/>
            <person name="Aduse-Opoku J."/>
            <person name="Hashim A."/>
            <person name="Wade W."/>
            <person name="Curtis M."/>
        </authorList>
    </citation>
    <scope>NUCLEOTIDE SEQUENCE [LARGE SCALE GENOMIC DNA]</scope>
    <source>
        <strain evidence="7 8">WMus004</strain>
    </source>
</reference>
<protein>
    <recommendedName>
        <fullName evidence="2">protein-tyrosine-phosphatase</fullName>
        <ecNumber evidence="2">3.1.3.48</ecNumber>
    </recommendedName>
</protein>
<organism evidence="7 8">
    <name type="scientific">Actinomyces bowdenii</name>
    <dbReference type="NCBI Taxonomy" id="131109"/>
    <lineage>
        <taxon>Bacteria</taxon>
        <taxon>Bacillati</taxon>
        <taxon>Actinomycetota</taxon>
        <taxon>Actinomycetes</taxon>
        <taxon>Actinomycetales</taxon>
        <taxon>Actinomycetaceae</taxon>
        <taxon>Actinomyces</taxon>
    </lineage>
</organism>
<dbReference type="InterPro" id="IPR023485">
    <property type="entry name" value="Ptyr_pPase"/>
</dbReference>
<dbReference type="InterPro" id="IPR017867">
    <property type="entry name" value="Tyr_phospatase_low_mol_wt"/>
</dbReference>
<dbReference type="AlphaFoldDB" id="A0A853EIJ0"/>
<feature type="active site" description="Nucleophile" evidence="5">
    <location>
        <position position="27"/>
    </location>
</feature>
<evidence type="ECO:0000256" key="1">
    <source>
        <dbReference type="ARBA" id="ARBA00011063"/>
    </source>
</evidence>
<name>A0A853EIJ0_9ACTO</name>
<feature type="active site" description="Proton donor" evidence="5">
    <location>
        <position position="159"/>
    </location>
</feature>
<dbReference type="InterPro" id="IPR036196">
    <property type="entry name" value="Ptyr_pPase_sf"/>
</dbReference>
<dbReference type="Gene3D" id="3.40.50.2300">
    <property type="match status" value="1"/>
</dbReference>
<evidence type="ECO:0000256" key="4">
    <source>
        <dbReference type="ARBA" id="ARBA00022912"/>
    </source>
</evidence>
<dbReference type="SMART" id="SM00226">
    <property type="entry name" value="LMWPc"/>
    <property type="match status" value="1"/>
</dbReference>